<keyword evidence="3" id="KW-0479">Metal-binding</keyword>
<accession>R0I8F4</accession>
<comment type="catalytic activity">
    <reaction evidence="1">
        <text>S-ubiquitinyl-[E2 ubiquitin-conjugating enzyme]-L-cysteine + [acceptor protein]-L-lysine = [E2 ubiquitin-conjugating enzyme]-L-cysteine + N(6)-ubiquitinyl-[acceptor protein]-L-lysine.</text>
        <dbReference type="EC" id="2.3.2.27"/>
    </reaction>
</comment>
<keyword evidence="5" id="KW-0862">Zinc</keyword>
<dbReference type="GO" id="GO:0016567">
    <property type="term" value="P:protein ubiquitination"/>
    <property type="evidence" value="ECO:0007669"/>
    <property type="project" value="TreeGrafter"/>
</dbReference>
<dbReference type="PANTHER" id="PTHR15710">
    <property type="entry name" value="E3 UBIQUITIN-PROTEIN LIGASE PRAJA"/>
    <property type="match status" value="1"/>
</dbReference>
<feature type="domain" description="RING-type" evidence="7">
    <location>
        <begin position="220"/>
        <end position="261"/>
    </location>
</feature>
<dbReference type="EC" id="2.3.2.27" evidence="2"/>
<keyword evidence="9" id="KW-1185">Reference proteome</keyword>
<dbReference type="GO" id="GO:0005737">
    <property type="term" value="C:cytoplasm"/>
    <property type="evidence" value="ECO:0007669"/>
    <property type="project" value="TreeGrafter"/>
</dbReference>
<proteinExistence type="predicted"/>
<dbReference type="GO" id="GO:0008270">
    <property type="term" value="F:zinc ion binding"/>
    <property type="evidence" value="ECO:0007669"/>
    <property type="project" value="UniProtKB-KW"/>
</dbReference>
<keyword evidence="4 6" id="KW-0863">Zinc-finger</keyword>
<evidence type="ECO:0000313" key="8">
    <source>
        <dbReference type="EMBL" id="EOA32798.1"/>
    </source>
</evidence>
<dbReference type="SMART" id="SM00184">
    <property type="entry name" value="RING"/>
    <property type="match status" value="1"/>
</dbReference>
<dbReference type="PANTHER" id="PTHR15710:SF201">
    <property type="entry name" value="RING-TYPE DOMAIN-CONTAINING PROTEIN"/>
    <property type="match status" value="1"/>
</dbReference>
<dbReference type="InterPro" id="IPR013083">
    <property type="entry name" value="Znf_RING/FYVE/PHD"/>
</dbReference>
<dbReference type="InterPro" id="IPR001841">
    <property type="entry name" value="Znf_RING"/>
</dbReference>
<dbReference type="eggNOG" id="KOG0800">
    <property type="taxonomic scope" value="Eukaryota"/>
</dbReference>
<gene>
    <name evidence="8" type="ORF">CARUB_v10016109mg</name>
</gene>
<dbReference type="AlphaFoldDB" id="R0I8F4"/>
<sequence>MEEEEEVVLGRPLSRVYCRQRYYLREGEGLLVLKVEISIVEEGLGSRQGRLFKFTFISHPVMEEHERQVILGFLTSSGIREEDADFMITSISCFGCETIALNCQSLGGCLTLYMNILVGVDHYKNIRRGIKVDQGCRIIKADQYNGVWDSDSLVVDHEEGWDNVVLFNIDDNNTLKYTFRDSIQLDPLAIFSDYKPRLKPASESAIRRLKKSWMEETIGCTICFDELVVGAEASTLPCRHHFHKGCIVEWLKTSHFCPLCRFALPAQP</sequence>
<evidence type="ECO:0000256" key="2">
    <source>
        <dbReference type="ARBA" id="ARBA00012483"/>
    </source>
</evidence>
<evidence type="ECO:0000313" key="9">
    <source>
        <dbReference type="Proteomes" id="UP000029121"/>
    </source>
</evidence>
<name>R0I8F4_9BRAS</name>
<dbReference type="SUPFAM" id="SSF57850">
    <property type="entry name" value="RING/U-box"/>
    <property type="match status" value="1"/>
</dbReference>
<evidence type="ECO:0000259" key="7">
    <source>
        <dbReference type="PROSITE" id="PS50089"/>
    </source>
</evidence>
<dbReference type="PROSITE" id="PS50089">
    <property type="entry name" value="ZF_RING_2"/>
    <property type="match status" value="1"/>
</dbReference>
<dbReference type="Gene3D" id="3.30.40.10">
    <property type="entry name" value="Zinc/RING finger domain, C3HC4 (zinc finger)"/>
    <property type="match status" value="1"/>
</dbReference>
<evidence type="ECO:0000256" key="5">
    <source>
        <dbReference type="ARBA" id="ARBA00022833"/>
    </source>
</evidence>
<organism evidence="8 9">
    <name type="scientific">Capsella rubella</name>
    <dbReference type="NCBI Taxonomy" id="81985"/>
    <lineage>
        <taxon>Eukaryota</taxon>
        <taxon>Viridiplantae</taxon>
        <taxon>Streptophyta</taxon>
        <taxon>Embryophyta</taxon>
        <taxon>Tracheophyta</taxon>
        <taxon>Spermatophyta</taxon>
        <taxon>Magnoliopsida</taxon>
        <taxon>eudicotyledons</taxon>
        <taxon>Gunneridae</taxon>
        <taxon>Pentapetalae</taxon>
        <taxon>rosids</taxon>
        <taxon>malvids</taxon>
        <taxon>Brassicales</taxon>
        <taxon>Brassicaceae</taxon>
        <taxon>Camelineae</taxon>
        <taxon>Capsella</taxon>
    </lineage>
</organism>
<evidence type="ECO:0000256" key="4">
    <source>
        <dbReference type="ARBA" id="ARBA00022771"/>
    </source>
</evidence>
<dbReference type="Proteomes" id="UP000029121">
    <property type="component" value="Unassembled WGS sequence"/>
</dbReference>
<dbReference type="CDD" id="cd16454">
    <property type="entry name" value="RING-H2_PA-TM-RING"/>
    <property type="match status" value="1"/>
</dbReference>
<dbReference type="EMBL" id="KB870807">
    <property type="protein sequence ID" value="EOA32798.1"/>
    <property type="molecule type" value="Genomic_DNA"/>
</dbReference>
<evidence type="ECO:0000256" key="6">
    <source>
        <dbReference type="PROSITE-ProRule" id="PRU00175"/>
    </source>
</evidence>
<dbReference type="Pfam" id="PF13639">
    <property type="entry name" value="zf-RING_2"/>
    <property type="match status" value="1"/>
</dbReference>
<reference evidence="9" key="1">
    <citation type="journal article" date="2013" name="Nat. Genet.">
        <title>The Capsella rubella genome and the genomic consequences of rapid mating system evolution.</title>
        <authorList>
            <person name="Slotte T."/>
            <person name="Hazzouri K.M."/>
            <person name="Agren J.A."/>
            <person name="Koenig D."/>
            <person name="Maumus F."/>
            <person name="Guo Y.L."/>
            <person name="Steige K."/>
            <person name="Platts A.E."/>
            <person name="Escobar J.S."/>
            <person name="Newman L.K."/>
            <person name="Wang W."/>
            <person name="Mandakova T."/>
            <person name="Vello E."/>
            <person name="Smith L.M."/>
            <person name="Henz S.R."/>
            <person name="Steffen J."/>
            <person name="Takuno S."/>
            <person name="Brandvain Y."/>
            <person name="Coop G."/>
            <person name="Andolfatto P."/>
            <person name="Hu T.T."/>
            <person name="Blanchette M."/>
            <person name="Clark R.M."/>
            <person name="Quesneville H."/>
            <person name="Nordborg M."/>
            <person name="Gaut B.S."/>
            <person name="Lysak M.A."/>
            <person name="Jenkins J."/>
            <person name="Grimwood J."/>
            <person name="Chapman J."/>
            <person name="Prochnik S."/>
            <person name="Shu S."/>
            <person name="Rokhsar D."/>
            <person name="Schmutz J."/>
            <person name="Weigel D."/>
            <person name="Wright S.I."/>
        </authorList>
    </citation>
    <scope>NUCLEOTIDE SEQUENCE [LARGE SCALE GENOMIC DNA]</scope>
    <source>
        <strain evidence="9">cv. Monte Gargano</strain>
    </source>
</reference>
<evidence type="ECO:0000256" key="3">
    <source>
        <dbReference type="ARBA" id="ARBA00022723"/>
    </source>
</evidence>
<dbReference type="GO" id="GO:0061630">
    <property type="term" value="F:ubiquitin protein ligase activity"/>
    <property type="evidence" value="ECO:0007669"/>
    <property type="project" value="UniProtKB-EC"/>
</dbReference>
<protein>
    <recommendedName>
        <fullName evidence="2">RING-type E3 ubiquitin transferase</fullName>
        <ecNumber evidence="2">2.3.2.27</ecNumber>
    </recommendedName>
</protein>
<evidence type="ECO:0000256" key="1">
    <source>
        <dbReference type="ARBA" id="ARBA00000900"/>
    </source>
</evidence>